<gene>
    <name evidence="2" type="ORF">BWK62_00540</name>
</gene>
<feature type="domain" description="Knr4/Smi1-like" evidence="1">
    <location>
        <begin position="11"/>
        <end position="146"/>
    </location>
</feature>
<dbReference type="InterPro" id="IPR018958">
    <property type="entry name" value="Knr4/Smi1-like_dom"/>
</dbReference>
<dbReference type="Gene3D" id="3.40.1580.10">
    <property type="entry name" value="SMI1/KNR4-like"/>
    <property type="match status" value="1"/>
</dbReference>
<evidence type="ECO:0000313" key="3">
    <source>
        <dbReference type="Proteomes" id="UP000198034"/>
    </source>
</evidence>
<comment type="caution">
    <text evidence="2">The sequence shown here is derived from an EMBL/GenBank/DDBJ whole genome shotgun (WGS) entry which is preliminary data.</text>
</comment>
<dbReference type="AlphaFoldDB" id="A0A246GG22"/>
<organism evidence="2 3">
    <name type="scientific">Flavobacterium columnare</name>
    <dbReference type="NCBI Taxonomy" id="996"/>
    <lineage>
        <taxon>Bacteria</taxon>
        <taxon>Pseudomonadati</taxon>
        <taxon>Bacteroidota</taxon>
        <taxon>Flavobacteriia</taxon>
        <taxon>Flavobacteriales</taxon>
        <taxon>Flavobacteriaceae</taxon>
        <taxon>Flavobacterium</taxon>
    </lineage>
</organism>
<dbReference type="Proteomes" id="UP000198034">
    <property type="component" value="Unassembled WGS sequence"/>
</dbReference>
<dbReference type="Pfam" id="PF09346">
    <property type="entry name" value="SMI1_KNR4"/>
    <property type="match status" value="1"/>
</dbReference>
<reference evidence="2 3" key="1">
    <citation type="journal article" date="2017" name="Infect. Genet. Evol.">
        <title>Comparative genome analysis of fish pathogen Flavobacterium columnare reveals extensive sequence diversity within the species.</title>
        <authorList>
            <person name="Kayansamruaj P."/>
            <person name="Dong H.T."/>
            <person name="Hirono I."/>
            <person name="Kondo H."/>
            <person name="Senapin S."/>
            <person name="Rodkhum C."/>
        </authorList>
    </citation>
    <scope>NUCLEOTIDE SEQUENCE [LARGE SCALE GENOMIC DNA]</scope>
    <source>
        <strain evidence="2 3">1214</strain>
    </source>
</reference>
<protein>
    <recommendedName>
        <fullName evidence="1">Knr4/Smi1-like domain-containing protein</fullName>
    </recommendedName>
</protein>
<evidence type="ECO:0000259" key="1">
    <source>
        <dbReference type="SMART" id="SM00860"/>
    </source>
</evidence>
<evidence type="ECO:0000313" key="2">
    <source>
        <dbReference type="EMBL" id="OWP79756.1"/>
    </source>
</evidence>
<dbReference type="EMBL" id="MTCY01000001">
    <property type="protein sequence ID" value="OWP79756.1"/>
    <property type="molecule type" value="Genomic_DNA"/>
</dbReference>
<dbReference type="InterPro" id="IPR037883">
    <property type="entry name" value="Knr4/Smi1-like_sf"/>
</dbReference>
<sequence>MENTFVNLAKPISIKEIEEIENYIGGELPQDFKNHYLKFNGGFPINDRYYMENYDTYTSVNGFIPMKYHYDNNENWTLEETYNHFNKQGFLPSHLIAFASDYGGNKFCIDLNSENIFLVYMDLGNPIENSNAIRKISDNFKSFLDNLEEEDDDDDDV</sequence>
<proteinExistence type="predicted"/>
<dbReference type="SMART" id="SM00860">
    <property type="entry name" value="SMI1_KNR4"/>
    <property type="match status" value="1"/>
</dbReference>
<dbReference type="SUPFAM" id="SSF160631">
    <property type="entry name" value="SMI1/KNR4-like"/>
    <property type="match status" value="1"/>
</dbReference>
<accession>A0A246GG22</accession>
<name>A0A246GG22_9FLAO</name>